<protein>
    <submittedName>
        <fullName evidence="2">TMhelix containing protein</fullName>
    </submittedName>
</protein>
<organism evidence="2 3">
    <name type="scientific">Vibrio phage NF</name>
    <dbReference type="NCBI Taxonomy" id="2686202"/>
    <lineage>
        <taxon>Viruses</taxon>
        <taxon>Duplodnaviria</taxon>
        <taxon>Heunggongvirae</taxon>
        <taxon>Uroviricota</taxon>
        <taxon>Caudoviricetes</taxon>
        <taxon>Enfavirus</taxon>
        <taxon>Enfavirus NF</taxon>
    </lineage>
</organism>
<dbReference type="KEGG" id="vg:77925312"/>
<keyword evidence="3" id="KW-1185">Reference proteome</keyword>
<evidence type="ECO:0000313" key="2">
    <source>
        <dbReference type="EMBL" id="QGZ13234.1"/>
    </source>
</evidence>
<keyword evidence="1" id="KW-0472">Membrane</keyword>
<evidence type="ECO:0000256" key="1">
    <source>
        <dbReference type="SAM" id="Phobius"/>
    </source>
</evidence>
<dbReference type="GeneID" id="77925312"/>
<dbReference type="Proteomes" id="UP000435913">
    <property type="component" value="Segment"/>
</dbReference>
<keyword evidence="1" id="KW-1133">Transmembrane helix</keyword>
<dbReference type="EMBL" id="MN812722">
    <property type="protein sequence ID" value="QGZ13234.1"/>
    <property type="molecule type" value="Genomic_DNA"/>
</dbReference>
<name>A0A6B9J534_9CAUD</name>
<proteinExistence type="predicted"/>
<feature type="transmembrane region" description="Helical" evidence="1">
    <location>
        <begin position="6"/>
        <end position="24"/>
    </location>
</feature>
<sequence length="79" mass="9141">MECAIFIIALLSIIVWGSIIYIVGEYAKDYFSFAWTLYKHPEDGVCCCGAHVDDHSAYENHAVKTQREWFIECNTPKFM</sequence>
<dbReference type="RefSeq" id="YP_010649752.1">
    <property type="nucleotide sequence ID" value="NC_070773.1"/>
</dbReference>
<accession>A0A6B9J534</accession>
<keyword evidence="1" id="KW-0812">Transmembrane</keyword>
<evidence type="ECO:0000313" key="3">
    <source>
        <dbReference type="Proteomes" id="UP000435913"/>
    </source>
</evidence>
<reference evidence="2" key="1">
    <citation type="submission" date="2019-12" db="EMBL/GenBank/DDBJ databases">
        <title>Isolation and complete genomic sequence of bacteriophage NF: A novel Vibrio alginolyticus phage isolated from the coastal water of Qingdao, China.</title>
        <authorList>
            <person name="Zhang X."/>
        </authorList>
    </citation>
    <scope>NUCLEOTIDE SEQUENCE [LARGE SCALE GENOMIC DNA]</scope>
</reference>